<evidence type="ECO:0000313" key="2">
    <source>
        <dbReference type="EMBL" id="KAK7253315.1"/>
    </source>
</evidence>
<feature type="compositionally biased region" description="Basic and acidic residues" evidence="1">
    <location>
        <begin position="129"/>
        <end position="139"/>
    </location>
</feature>
<sequence>MGAGGSVPASLDEAKAKELAGDHFDQKLFDSLAEEDFATCKPVVTRDQFLEAAKAKGLGVGGGGASATAGAGSALLTKCQAMTPEELDAEAELVLAAALKREAKRKAAADEAARLANMDYSKGFSGSAEDTKKEKEAAQEMRGGAAAEDEDPLLADLHGSLTREQKAEVEKLGKWLKLMGGSGCYVYVHSLTHEFAANRPDGFIDDGDLKAKEDAAGGLPVVALTEVVGEIKRIIEEEKKTPLLLDASEDRKLATFFSFKGVLVDGTKLALPLRNKARPKPKVFMEELRAKAVQAMKGGQTLALDLGDAEGSKAPFWSTLCKPDGVRKELFIEGGKGLTRNKMAYTKMWKDEEKEHGSACPRDDFQFVVVTALSPKEYEKELFDDAVPKEHAYPVVVASD</sequence>
<feature type="region of interest" description="Disordered" evidence="1">
    <location>
        <begin position="125"/>
        <end position="148"/>
    </location>
</feature>
<accession>A0ABR1GBN9</accession>
<proteinExistence type="predicted"/>
<reference evidence="2 3" key="1">
    <citation type="submission" date="2024-03" db="EMBL/GenBank/DDBJ databases">
        <title>Aureococcus anophagefferens CCMP1851 and Kratosvirus quantuckense: Draft genome of a second virus-susceptible host strain in the model system.</title>
        <authorList>
            <person name="Chase E."/>
            <person name="Truchon A.R."/>
            <person name="Schepens W."/>
            <person name="Wilhelm S.W."/>
        </authorList>
    </citation>
    <scope>NUCLEOTIDE SEQUENCE [LARGE SCALE GENOMIC DNA]</scope>
    <source>
        <strain evidence="2 3">CCMP1851</strain>
    </source>
</reference>
<protein>
    <submittedName>
        <fullName evidence="2">Uncharacterized protein</fullName>
    </submittedName>
</protein>
<comment type="caution">
    <text evidence="2">The sequence shown here is derived from an EMBL/GenBank/DDBJ whole genome shotgun (WGS) entry which is preliminary data.</text>
</comment>
<name>A0ABR1GBN9_AURAN</name>
<keyword evidence="3" id="KW-1185">Reference proteome</keyword>
<evidence type="ECO:0000313" key="3">
    <source>
        <dbReference type="Proteomes" id="UP001363151"/>
    </source>
</evidence>
<dbReference type="EMBL" id="JBBJCI010000035">
    <property type="protein sequence ID" value="KAK7253315.1"/>
    <property type="molecule type" value="Genomic_DNA"/>
</dbReference>
<dbReference type="Proteomes" id="UP001363151">
    <property type="component" value="Unassembled WGS sequence"/>
</dbReference>
<organism evidence="2 3">
    <name type="scientific">Aureococcus anophagefferens</name>
    <name type="common">Harmful bloom alga</name>
    <dbReference type="NCBI Taxonomy" id="44056"/>
    <lineage>
        <taxon>Eukaryota</taxon>
        <taxon>Sar</taxon>
        <taxon>Stramenopiles</taxon>
        <taxon>Ochrophyta</taxon>
        <taxon>Pelagophyceae</taxon>
        <taxon>Pelagomonadales</taxon>
        <taxon>Pelagomonadaceae</taxon>
        <taxon>Aureococcus</taxon>
    </lineage>
</organism>
<gene>
    <name evidence="2" type="ORF">SO694_00001341</name>
</gene>
<evidence type="ECO:0000256" key="1">
    <source>
        <dbReference type="SAM" id="MobiDB-lite"/>
    </source>
</evidence>